<protein>
    <submittedName>
        <fullName evidence="1">Uncharacterized protein</fullName>
    </submittedName>
</protein>
<proteinExistence type="predicted"/>
<dbReference type="Proteomes" id="UP000553632">
    <property type="component" value="Unassembled WGS sequence"/>
</dbReference>
<keyword evidence="2" id="KW-1185">Reference proteome</keyword>
<gene>
    <name evidence="1" type="ORF">FOZ63_001622</name>
</gene>
<dbReference type="EMBL" id="JABANO010031411">
    <property type="protein sequence ID" value="KAF4710280.1"/>
    <property type="molecule type" value="Genomic_DNA"/>
</dbReference>
<reference evidence="1 2" key="1">
    <citation type="submission" date="2020-04" db="EMBL/GenBank/DDBJ databases">
        <title>Perkinsus olseni comparative genomics.</title>
        <authorList>
            <person name="Bogema D.R."/>
        </authorList>
    </citation>
    <scope>NUCLEOTIDE SEQUENCE [LARGE SCALE GENOMIC DNA]</scope>
    <source>
        <strain evidence="1 2">ATCC PRA-207</strain>
    </source>
</reference>
<organism evidence="1 2">
    <name type="scientific">Perkinsus olseni</name>
    <name type="common">Perkinsus atlanticus</name>
    <dbReference type="NCBI Taxonomy" id="32597"/>
    <lineage>
        <taxon>Eukaryota</taxon>
        <taxon>Sar</taxon>
        <taxon>Alveolata</taxon>
        <taxon>Perkinsozoa</taxon>
        <taxon>Perkinsea</taxon>
        <taxon>Perkinsida</taxon>
        <taxon>Perkinsidae</taxon>
        <taxon>Perkinsus</taxon>
    </lineage>
</organism>
<sequence>MPPKKTLDQKKDRSAIFAWVEWAVDDEGEDLYKCSVCTKGVWNDYRRFSGNTQKSDDKHHRESLLQAEGKAQMKAYWDGISASAQAGSENGSGEEPAVQGSSVACTWSAVSIVIPQPSLAGKWLDRAPPCTGSVGPTK</sequence>
<name>A0A7J6QSK1_PEROL</name>
<accession>A0A7J6QSK1</accession>
<comment type="caution">
    <text evidence="1">The sequence shown here is derived from an EMBL/GenBank/DDBJ whole genome shotgun (WGS) entry which is preliminary data.</text>
</comment>
<evidence type="ECO:0000313" key="2">
    <source>
        <dbReference type="Proteomes" id="UP000553632"/>
    </source>
</evidence>
<dbReference type="AlphaFoldDB" id="A0A7J6QSK1"/>
<evidence type="ECO:0000313" key="1">
    <source>
        <dbReference type="EMBL" id="KAF4710280.1"/>
    </source>
</evidence>